<dbReference type="AlphaFoldDB" id="A0A927BQM1"/>
<dbReference type="Pfam" id="PF00857">
    <property type="entry name" value="Isochorismatase"/>
    <property type="match status" value="1"/>
</dbReference>
<dbReference type="Proteomes" id="UP000621560">
    <property type="component" value="Unassembled WGS sequence"/>
</dbReference>
<gene>
    <name evidence="4" type="ORF">IDH44_01030</name>
</gene>
<dbReference type="RefSeq" id="WP_190913858.1">
    <property type="nucleotide sequence ID" value="NZ_JACXIZ010000004.1"/>
</dbReference>
<comment type="similarity">
    <text evidence="1">Belongs to the isochorismatase family.</text>
</comment>
<proteinExistence type="inferred from homology"/>
<dbReference type="InterPro" id="IPR050272">
    <property type="entry name" value="Isochorismatase-like_hydrls"/>
</dbReference>
<comment type="caution">
    <text evidence="4">The sequence shown here is derived from an EMBL/GenBank/DDBJ whole genome shotgun (WGS) entry which is preliminary data.</text>
</comment>
<evidence type="ECO:0000313" key="5">
    <source>
        <dbReference type="Proteomes" id="UP000621560"/>
    </source>
</evidence>
<dbReference type="InterPro" id="IPR000868">
    <property type="entry name" value="Isochorismatase-like_dom"/>
</dbReference>
<protein>
    <submittedName>
        <fullName evidence="4">Isochorismatase family protein</fullName>
    </submittedName>
</protein>
<reference evidence="4" key="1">
    <citation type="submission" date="2020-09" db="EMBL/GenBank/DDBJ databases">
        <title>A novel bacterium of genus Paenibacillus, isolated from South China Sea.</title>
        <authorList>
            <person name="Huang H."/>
            <person name="Mo K."/>
            <person name="Hu Y."/>
        </authorList>
    </citation>
    <scope>NUCLEOTIDE SEQUENCE</scope>
    <source>
        <strain evidence="4">IB182496</strain>
    </source>
</reference>
<dbReference type="InterPro" id="IPR036380">
    <property type="entry name" value="Isochorismatase-like_sf"/>
</dbReference>
<accession>A0A927BQM1</accession>
<keyword evidence="2" id="KW-0378">Hydrolase</keyword>
<dbReference type="PANTHER" id="PTHR43540">
    <property type="entry name" value="PEROXYUREIDOACRYLATE/UREIDOACRYLATE AMIDOHYDROLASE-RELATED"/>
    <property type="match status" value="1"/>
</dbReference>
<evidence type="ECO:0000259" key="3">
    <source>
        <dbReference type="Pfam" id="PF00857"/>
    </source>
</evidence>
<feature type="domain" description="Isochorismatase-like" evidence="3">
    <location>
        <begin position="69"/>
        <end position="219"/>
    </location>
</feature>
<dbReference type="SUPFAM" id="SSF52499">
    <property type="entry name" value="Isochorismatase-like hydrolases"/>
    <property type="match status" value="1"/>
</dbReference>
<dbReference type="InterPro" id="IPR016291">
    <property type="entry name" value="Isochorismatase"/>
</dbReference>
<evidence type="ECO:0000256" key="2">
    <source>
        <dbReference type="ARBA" id="ARBA00022801"/>
    </source>
</evidence>
<dbReference type="EMBL" id="JACXIZ010000004">
    <property type="protein sequence ID" value="MBD2843759.1"/>
    <property type="molecule type" value="Genomic_DNA"/>
</dbReference>
<evidence type="ECO:0000313" key="4">
    <source>
        <dbReference type="EMBL" id="MBD2843759.1"/>
    </source>
</evidence>
<organism evidence="4 5">
    <name type="scientific">Paenibacillus sabuli</name>
    <dbReference type="NCBI Taxonomy" id="2772509"/>
    <lineage>
        <taxon>Bacteria</taxon>
        <taxon>Bacillati</taxon>
        <taxon>Bacillota</taxon>
        <taxon>Bacilli</taxon>
        <taxon>Bacillales</taxon>
        <taxon>Paenibacillaceae</taxon>
        <taxon>Paenibacillus</taxon>
    </lineage>
</organism>
<sequence>MKTYGFEDHCWKDIVSQELLDIYKAYERATYIGKRPALLAIDLYNASYKGGRKPVIELQGEYPSSCGIHAWDAIEPTERLFAKVRELGIPIIYTTRDTHTVAPKRIGSTNRRLKNITDDAYDIFEAFAPEPGDLVIYKSRASAFFGTPLSAYLNIMDVDSLIVCGESTSGCVRASVVEAYSHGYHVTMVEECCYDRSPLSHKVNLFDLHHKYADVMHIDEALGHLEARAVPATSVTSS</sequence>
<dbReference type="Gene3D" id="3.40.50.850">
    <property type="entry name" value="Isochorismatase-like"/>
    <property type="match status" value="1"/>
</dbReference>
<dbReference type="GO" id="GO:0008908">
    <property type="term" value="F:isochorismatase activity"/>
    <property type="evidence" value="ECO:0007669"/>
    <property type="project" value="InterPro"/>
</dbReference>
<evidence type="ECO:0000256" key="1">
    <source>
        <dbReference type="ARBA" id="ARBA00006336"/>
    </source>
</evidence>
<dbReference type="PANTHER" id="PTHR43540:SF1">
    <property type="entry name" value="ISOCHORISMATASE HYDROLASE"/>
    <property type="match status" value="1"/>
</dbReference>
<dbReference type="PRINTS" id="PR01398">
    <property type="entry name" value="ISCHRISMTASE"/>
</dbReference>
<keyword evidence="5" id="KW-1185">Reference proteome</keyword>
<name>A0A927BQM1_9BACL</name>